<reference evidence="2" key="1">
    <citation type="submission" date="2021-01" db="EMBL/GenBank/DDBJ databases">
        <authorList>
            <person name="Corre E."/>
            <person name="Pelletier E."/>
            <person name="Niang G."/>
            <person name="Scheremetjew M."/>
            <person name="Finn R."/>
            <person name="Kale V."/>
            <person name="Holt S."/>
            <person name="Cochrane G."/>
            <person name="Meng A."/>
            <person name="Brown T."/>
            <person name="Cohen L."/>
        </authorList>
    </citation>
    <scope>NUCLEOTIDE SEQUENCE</scope>
    <source>
        <strain evidence="2">CCMP147</strain>
    </source>
</reference>
<gene>
    <name evidence="2" type="ORF">TDUB1175_LOCUS25748</name>
</gene>
<proteinExistence type="predicted"/>
<dbReference type="EMBL" id="HBED01050847">
    <property type="protein sequence ID" value="CAD8327321.1"/>
    <property type="molecule type" value="Transcribed_RNA"/>
</dbReference>
<dbReference type="AlphaFoldDB" id="A0A7R9ZIZ1"/>
<evidence type="ECO:0000256" key="1">
    <source>
        <dbReference type="SAM" id="Coils"/>
    </source>
</evidence>
<name>A0A7R9ZIZ1_9STRA</name>
<sequence length="665" mass="75327">MAAHAPPQDLPTSAETLIGDDAILLVPAKKRPKNKRPGEGFEEYSLVQLREIRWDCNKDLLRWFPFRDRGGEKHLPNGLLDEIAATTSFYRRAQLVREWRLMPKGHQKQRIADYKVAATETRKRVKSLARRERRSLTREIRNEKMERRDAALREKEQQKVAAIAQREEEASLRQQEKAELRERSLEVKRIQKMRRGSLPIDVANSISRSATLTDGVEPGLVDENESAIVVGSNLLLPLCFSVESIQLSSQNDGNQNSDSVVDVGANVVPRVGISANDELSQWAGMLDSTERRHAFSLSMACYKETLPVARRKSGDPVADRAHMIDRMARSSFESLLKAFYRVANACVSITETMGKLEEAVITYGRHSILPVDNPSGWTVGCRISASFRPLVMLMNINQYNPPPAFGRHREEEDRRHKTQISIISGSDDLEGHALQVARESFTANDDTSRFFALEGDLKTSCQCHVPDEIPDLPSLLKSLVTLTPSESIDNFVLSPLRERDVLRLEKKILRLYKSAIEGMSLFSKRFAHLMKMFRQHASSIDIPEKCGKGQPTKSWPSRIPVLITSSLVMQDGKLERKPIVISPRSQTFPIAQEHFLQSIFGHSICHHRYEIIRCQSETTAQDLVHEGKSLRDRPKRQNRKPIECVANMRKNSFGKVVFGKSGKVL</sequence>
<feature type="coiled-coil region" evidence="1">
    <location>
        <begin position="126"/>
        <end position="183"/>
    </location>
</feature>
<evidence type="ECO:0000313" key="2">
    <source>
        <dbReference type="EMBL" id="CAD8327321.1"/>
    </source>
</evidence>
<protein>
    <submittedName>
        <fullName evidence="2">Uncharacterized protein</fullName>
    </submittedName>
</protein>
<accession>A0A7R9ZIZ1</accession>
<keyword evidence="1" id="KW-0175">Coiled coil</keyword>
<organism evidence="2">
    <name type="scientific">Pseudictyota dubia</name>
    <dbReference type="NCBI Taxonomy" id="2749911"/>
    <lineage>
        <taxon>Eukaryota</taxon>
        <taxon>Sar</taxon>
        <taxon>Stramenopiles</taxon>
        <taxon>Ochrophyta</taxon>
        <taxon>Bacillariophyta</taxon>
        <taxon>Mediophyceae</taxon>
        <taxon>Biddulphiophycidae</taxon>
        <taxon>Eupodiscales</taxon>
        <taxon>Odontellaceae</taxon>
        <taxon>Pseudictyota</taxon>
    </lineage>
</organism>